<keyword evidence="2 6" id="KW-0031">Aminopeptidase</keyword>
<evidence type="ECO:0000313" key="8">
    <source>
        <dbReference type="Proteomes" id="UP000320672"/>
    </source>
</evidence>
<comment type="function">
    <text evidence="6">Catalyzes the removal of dipeptides from the N-terminus of oligopeptides.</text>
</comment>
<keyword evidence="6" id="KW-0720">Serine protease</keyword>
<dbReference type="GO" id="GO:0006508">
    <property type="term" value="P:proteolysis"/>
    <property type="evidence" value="ECO:0007669"/>
    <property type="project" value="UniProtKB-KW"/>
</dbReference>
<protein>
    <recommendedName>
        <fullName evidence="6">Dipeptidyl-peptidase</fullName>
        <ecNumber evidence="6">3.4.14.-</ecNumber>
    </recommendedName>
</protein>
<evidence type="ECO:0000256" key="1">
    <source>
        <dbReference type="ARBA" id="ARBA00010491"/>
    </source>
</evidence>
<keyword evidence="5 6" id="KW-0378">Hydrolase</keyword>
<dbReference type="InterPro" id="IPR043504">
    <property type="entry name" value="Peptidase_S1_PA_chymotrypsin"/>
</dbReference>
<dbReference type="PANTHER" id="PTHR38469:SF1">
    <property type="entry name" value="PERIPLASMIC PEPTIDASE SUBFAMILY S1B"/>
    <property type="match status" value="1"/>
</dbReference>
<dbReference type="Gene3D" id="2.40.10.10">
    <property type="entry name" value="Trypsin-like serine proteases"/>
    <property type="match status" value="1"/>
</dbReference>
<keyword evidence="3 6" id="KW-0645">Protease</keyword>
<comment type="similarity">
    <text evidence="1 6">Belongs to the peptidase S46 family.</text>
</comment>
<dbReference type="PANTHER" id="PTHR38469">
    <property type="entry name" value="PERIPLASMIC PEPTIDASE SUBFAMILY S1B"/>
    <property type="match status" value="1"/>
</dbReference>
<sequence length="690" mass="77253">MSELRSLDLAARGIELTADQIFKPHANSLVDGVCKVNGCTGSFVSPKGLIITNHHCAYGAIQQASQGKQDYLTDGFQANTQQDEIPAPDYVVRVTEDYRDVSQEVLSAVRQDMTFLERTKAIEKKSKEIEFAAEQAAPQFRAEVAEMFAGESYVLFRYTYLKDIRLVFAPPQSVGNFGGEIDNWMWPRHTGDFSFMRAYVAPDGSSATYHADNVPYEPQRFIQVSAAGVEEEDAVFLLGYPGRTARHKTSAFLLYEQNLRLPTIIDLYNSQMAIMENAGKDNREVEIKHASRMRSLSNVEKRSRGQLQGLVRADIVKNRQDQEAELQKFIESEPANREQFGTLQAEIEAVYDQMTAAAPLEINLNQLRSASRAASFAFFVIDAAHERQKPNLDRETPYLDKNWDQSLQKLKSSVNDYHQATDQAILADILQRLALVDAEQTIPALTPLLASAEAIPTVSAQLVEQTKLDDWNFLEECLAMDVQQLNEVKDPLLQLMLQLYPTYLQIRETQKTREGELSELYGRLLLIKRRFMQTNFVPDANATLRFTCGHVRRYSPEDAVIKTPLTTLSGVIAKTTGVAPFITPAEVIAKQQAGDLGPFRSPELDDVPVAILYDTDTTGGNSGSPILNGRGELVGVNFDRCFEATINDFAWDQSYSRSIGVDIRYVLWLTGIVYGADHLLDEMGIDMPAN</sequence>
<name>A0A517MIU6_9BACT</name>
<dbReference type="Proteomes" id="UP000320672">
    <property type="component" value="Chromosome"/>
</dbReference>
<dbReference type="SUPFAM" id="SSF50494">
    <property type="entry name" value="Trypsin-like serine proteases"/>
    <property type="match status" value="1"/>
</dbReference>
<dbReference type="GO" id="GO:0008239">
    <property type="term" value="F:dipeptidyl-peptidase activity"/>
    <property type="evidence" value="ECO:0007669"/>
    <property type="project" value="UniProtKB-UniRule"/>
</dbReference>
<dbReference type="GO" id="GO:0070009">
    <property type="term" value="F:serine-type aminopeptidase activity"/>
    <property type="evidence" value="ECO:0007669"/>
    <property type="project" value="UniProtKB-UniRule"/>
</dbReference>
<evidence type="ECO:0000256" key="4">
    <source>
        <dbReference type="ARBA" id="ARBA00022729"/>
    </source>
</evidence>
<keyword evidence="8" id="KW-1185">Reference proteome</keyword>
<dbReference type="GO" id="GO:0043171">
    <property type="term" value="P:peptide catabolic process"/>
    <property type="evidence" value="ECO:0007669"/>
    <property type="project" value="UniProtKB-UniRule"/>
</dbReference>
<keyword evidence="4" id="KW-0732">Signal</keyword>
<dbReference type="Pfam" id="PF10459">
    <property type="entry name" value="Peptidase_S46"/>
    <property type="match status" value="1"/>
</dbReference>
<evidence type="ECO:0000256" key="2">
    <source>
        <dbReference type="ARBA" id="ARBA00022438"/>
    </source>
</evidence>
<dbReference type="InterPro" id="IPR019500">
    <property type="entry name" value="Pep_S46"/>
</dbReference>
<evidence type="ECO:0000313" key="7">
    <source>
        <dbReference type="EMBL" id="QDS94815.1"/>
    </source>
</evidence>
<dbReference type="EMBL" id="CP036262">
    <property type="protein sequence ID" value="QDS94815.1"/>
    <property type="molecule type" value="Genomic_DNA"/>
</dbReference>
<organism evidence="7 8">
    <name type="scientific">Roseimaritima multifibrata</name>
    <dbReference type="NCBI Taxonomy" id="1930274"/>
    <lineage>
        <taxon>Bacteria</taxon>
        <taxon>Pseudomonadati</taxon>
        <taxon>Planctomycetota</taxon>
        <taxon>Planctomycetia</taxon>
        <taxon>Pirellulales</taxon>
        <taxon>Pirellulaceae</taxon>
        <taxon>Roseimaritima</taxon>
    </lineage>
</organism>
<dbReference type="KEGG" id="rml:FF011L_35970"/>
<dbReference type="EC" id="3.4.14.-" evidence="6"/>
<accession>A0A517MIU6</accession>
<dbReference type="InterPro" id="IPR009003">
    <property type="entry name" value="Peptidase_S1_PA"/>
</dbReference>
<dbReference type="AlphaFoldDB" id="A0A517MIU6"/>
<evidence type="ECO:0000256" key="5">
    <source>
        <dbReference type="ARBA" id="ARBA00022801"/>
    </source>
</evidence>
<reference evidence="7 8" key="1">
    <citation type="submission" date="2019-02" db="EMBL/GenBank/DDBJ databases">
        <title>Deep-cultivation of Planctomycetes and their phenomic and genomic characterization uncovers novel biology.</title>
        <authorList>
            <person name="Wiegand S."/>
            <person name="Jogler M."/>
            <person name="Boedeker C."/>
            <person name="Pinto D."/>
            <person name="Vollmers J."/>
            <person name="Rivas-Marin E."/>
            <person name="Kohn T."/>
            <person name="Peeters S.H."/>
            <person name="Heuer A."/>
            <person name="Rast P."/>
            <person name="Oberbeckmann S."/>
            <person name="Bunk B."/>
            <person name="Jeske O."/>
            <person name="Meyerdierks A."/>
            <person name="Storesund J.E."/>
            <person name="Kallscheuer N."/>
            <person name="Luecker S."/>
            <person name="Lage O.M."/>
            <person name="Pohl T."/>
            <person name="Merkel B.J."/>
            <person name="Hornburger P."/>
            <person name="Mueller R.-W."/>
            <person name="Bruemmer F."/>
            <person name="Labrenz M."/>
            <person name="Spormann A.M."/>
            <person name="Op den Camp H."/>
            <person name="Overmann J."/>
            <person name="Amann R."/>
            <person name="Jetten M.S.M."/>
            <person name="Mascher T."/>
            <person name="Medema M.H."/>
            <person name="Devos D.P."/>
            <person name="Kaster A.-K."/>
            <person name="Ovreas L."/>
            <person name="Rohde M."/>
            <person name="Galperin M.Y."/>
            <person name="Jogler C."/>
        </authorList>
    </citation>
    <scope>NUCLEOTIDE SEQUENCE [LARGE SCALE GENOMIC DNA]</scope>
    <source>
        <strain evidence="7 8">FF011L</strain>
    </source>
</reference>
<evidence type="ECO:0000256" key="6">
    <source>
        <dbReference type="RuleBase" id="RU366067"/>
    </source>
</evidence>
<gene>
    <name evidence="7" type="ORF">FF011L_35970</name>
</gene>
<evidence type="ECO:0000256" key="3">
    <source>
        <dbReference type="ARBA" id="ARBA00022670"/>
    </source>
</evidence>
<proteinExistence type="inferred from homology"/>